<keyword evidence="9 14" id="KW-0560">Oxidoreductase</keyword>
<comment type="subcellular location">
    <subcellularLocation>
        <location evidence="3">Endoplasmic reticulum membrane</location>
        <topology evidence="3">Peripheral membrane protein</topology>
    </subcellularLocation>
    <subcellularLocation>
        <location evidence="2">Microsome membrane</location>
        <topology evidence="2">Peripheral membrane protein</topology>
    </subcellularLocation>
</comment>
<evidence type="ECO:0000256" key="4">
    <source>
        <dbReference type="ARBA" id="ARBA00010617"/>
    </source>
</evidence>
<dbReference type="PANTHER" id="PTHR24291:SF189">
    <property type="entry name" value="CYTOCHROME P450 4C3-RELATED"/>
    <property type="match status" value="1"/>
</dbReference>
<keyword evidence="8" id="KW-0492">Microsome</keyword>
<dbReference type="InterPro" id="IPR002401">
    <property type="entry name" value="Cyt_P450_E_grp-I"/>
</dbReference>
<dbReference type="STRING" id="13249.T1HL42"/>
<comment type="cofactor">
    <cofactor evidence="1 13">
        <name>heme</name>
        <dbReference type="ChEBI" id="CHEBI:30413"/>
    </cofactor>
</comment>
<keyword evidence="11 14" id="KW-0503">Monooxygenase</keyword>
<dbReference type="HOGENOM" id="CLU_001570_5_1_1"/>
<dbReference type="Gene3D" id="1.10.630.10">
    <property type="entry name" value="Cytochrome P450"/>
    <property type="match status" value="1"/>
</dbReference>
<evidence type="ECO:0000256" key="7">
    <source>
        <dbReference type="ARBA" id="ARBA00022824"/>
    </source>
</evidence>
<evidence type="ECO:0000256" key="2">
    <source>
        <dbReference type="ARBA" id="ARBA00004174"/>
    </source>
</evidence>
<evidence type="ECO:0000256" key="14">
    <source>
        <dbReference type="RuleBase" id="RU000461"/>
    </source>
</evidence>
<dbReference type="OMA" id="DGIHRIW"/>
<evidence type="ECO:0000256" key="6">
    <source>
        <dbReference type="ARBA" id="ARBA00022723"/>
    </source>
</evidence>
<comment type="similarity">
    <text evidence="4 14">Belongs to the cytochrome P450 family.</text>
</comment>
<sequence length="495" mass="57378">MSKLPGPLAIPIIGLGIFIALLRDNELVKTISSYYYRKQYPRLFVMYIVGIPIIVLKDPNDLEQLLGSVNHIKKGLEYKPLQTFLNEGLLTSSGEKWRKRRKLLTTAFHFNILKDNLPTINKHARYLLRNILKKDGKPFEVDHLVTLCTLDTICDIRVILKIKMLSFMCPETAMGITLNSQDNEASKYVDAVRRLPELVVDRIRKFWKGKDWLYRLLPSGKQFYKSIRTLHNFSEKIIKERKLSYSIEMSRNCPKTENEEDLLAQNPKAFLDSLLELDLKYPNLFTDVDIREEVDTFMFEGHDTTSVALTFALYMLGCHPGIQEKTFKEQYAIFGESDRAVTSTDLHEMHYLEMVIKETLRLYPSVPYISRLLTEDLKLHGNLVLPDGINVIVLPYFLHRDAQYFPDPEVFNPERFTIENCKARHPFSYIPFSAGPRNCIGQKFAMMEIKVILSTIIRSVKIEPITKLEDISVFPFLVLRSNSVMIKCEPRITVK</sequence>
<evidence type="ECO:0000256" key="12">
    <source>
        <dbReference type="ARBA" id="ARBA00023136"/>
    </source>
</evidence>
<evidence type="ECO:0000313" key="15">
    <source>
        <dbReference type="EnsemblMetazoa" id="RPRC004766-PA"/>
    </source>
</evidence>
<keyword evidence="10 13" id="KW-0408">Iron</keyword>
<evidence type="ECO:0000256" key="11">
    <source>
        <dbReference type="ARBA" id="ARBA00023033"/>
    </source>
</evidence>
<keyword evidence="16" id="KW-1185">Reference proteome</keyword>
<dbReference type="GO" id="GO:0016705">
    <property type="term" value="F:oxidoreductase activity, acting on paired donors, with incorporation or reduction of molecular oxygen"/>
    <property type="evidence" value="ECO:0007669"/>
    <property type="project" value="InterPro"/>
</dbReference>
<dbReference type="GO" id="GO:0004497">
    <property type="term" value="F:monooxygenase activity"/>
    <property type="evidence" value="ECO:0007669"/>
    <property type="project" value="UniProtKB-KW"/>
</dbReference>
<dbReference type="Proteomes" id="UP000015103">
    <property type="component" value="Unassembled WGS sequence"/>
</dbReference>
<name>T1HL42_RHOPR</name>
<dbReference type="EMBL" id="ACPB03003698">
    <property type="status" value="NOT_ANNOTATED_CDS"/>
    <property type="molecule type" value="Genomic_DNA"/>
</dbReference>
<dbReference type="Pfam" id="PF00067">
    <property type="entry name" value="p450"/>
    <property type="match status" value="1"/>
</dbReference>
<dbReference type="PANTHER" id="PTHR24291">
    <property type="entry name" value="CYTOCHROME P450 FAMILY 4"/>
    <property type="match status" value="1"/>
</dbReference>
<organism evidence="15 16">
    <name type="scientific">Rhodnius prolixus</name>
    <name type="common">Triatomid bug</name>
    <dbReference type="NCBI Taxonomy" id="13249"/>
    <lineage>
        <taxon>Eukaryota</taxon>
        <taxon>Metazoa</taxon>
        <taxon>Ecdysozoa</taxon>
        <taxon>Arthropoda</taxon>
        <taxon>Hexapoda</taxon>
        <taxon>Insecta</taxon>
        <taxon>Pterygota</taxon>
        <taxon>Neoptera</taxon>
        <taxon>Paraneoptera</taxon>
        <taxon>Hemiptera</taxon>
        <taxon>Heteroptera</taxon>
        <taxon>Panheteroptera</taxon>
        <taxon>Cimicomorpha</taxon>
        <taxon>Reduviidae</taxon>
        <taxon>Triatominae</taxon>
        <taxon>Rhodnius</taxon>
    </lineage>
</organism>
<dbReference type="eggNOG" id="KOG0157">
    <property type="taxonomic scope" value="Eukaryota"/>
</dbReference>
<dbReference type="PRINTS" id="PR00385">
    <property type="entry name" value="P450"/>
</dbReference>
<evidence type="ECO:0000256" key="9">
    <source>
        <dbReference type="ARBA" id="ARBA00023002"/>
    </source>
</evidence>
<evidence type="ECO:0000256" key="13">
    <source>
        <dbReference type="PIRSR" id="PIRSR602401-1"/>
    </source>
</evidence>
<dbReference type="InterPro" id="IPR050196">
    <property type="entry name" value="Cytochrome_P450_Monoox"/>
</dbReference>
<dbReference type="InParanoid" id="T1HL42"/>
<proteinExistence type="inferred from homology"/>
<evidence type="ECO:0000256" key="3">
    <source>
        <dbReference type="ARBA" id="ARBA00004406"/>
    </source>
</evidence>
<dbReference type="AlphaFoldDB" id="T1HL42"/>
<dbReference type="PROSITE" id="PS00086">
    <property type="entry name" value="CYTOCHROME_P450"/>
    <property type="match status" value="1"/>
</dbReference>
<dbReference type="GO" id="GO:0005506">
    <property type="term" value="F:iron ion binding"/>
    <property type="evidence" value="ECO:0007669"/>
    <property type="project" value="InterPro"/>
</dbReference>
<evidence type="ECO:0000313" key="16">
    <source>
        <dbReference type="Proteomes" id="UP000015103"/>
    </source>
</evidence>
<keyword evidence="7" id="KW-0256">Endoplasmic reticulum</keyword>
<feature type="binding site" description="axial binding residue" evidence="13">
    <location>
        <position position="439"/>
    </location>
    <ligand>
        <name>heme</name>
        <dbReference type="ChEBI" id="CHEBI:30413"/>
    </ligand>
    <ligandPart>
        <name>Fe</name>
        <dbReference type="ChEBI" id="CHEBI:18248"/>
    </ligandPart>
</feature>
<keyword evidence="12" id="KW-0472">Membrane</keyword>
<dbReference type="VEuPathDB" id="VectorBase:RPRC004766"/>
<keyword evidence="5 13" id="KW-0349">Heme</keyword>
<dbReference type="EnsemblMetazoa" id="RPRC004766-RA">
    <property type="protein sequence ID" value="RPRC004766-PA"/>
    <property type="gene ID" value="RPRC004766"/>
</dbReference>
<dbReference type="CDD" id="cd20628">
    <property type="entry name" value="CYP4"/>
    <property type="match status" value="1"/>
</dbReference>
<dbReference type="InterPro" id="IPR001128">
    <property type="entry name" value="Cyt_P450"/>
</dbReference>
<dbReference type="InterPro" id="IPR017972">
    <property type="entry name" value="Cyt_P450_CS"/>
</dbReference>
<keyword evidence="6 13" id="KW-0479">Metal-binding</keyword>
<dbReference type="GO" id="GO:0005789">
    <property type="term" value="C:endoplasmic reticulum membrane"/>
    <property type="evidence" value="ECO:0007669"/>
    <property type="project" value="UniProtKB-SubCell"/>
</dbReference>
<dbReference type="GO" id="GO:0020037">
    <property type="term" value="F:heme binding"/>
    <property type="evidence" value="ECO:0007669"/>
    <property type="project" value="InterPro"/>
</dbReference>
<dbReference type="SUPFAM" id="SSF48264">
    <property type="entry name" value="Cytochrome P450"/>
    <property type="match status" value="1"/>
</dbReference>
<evidence type="ECO:0000256" key="1">
    <source>
        <dbReference type="ARBA" id="ARBA00001971"/>
    </source>
</evidence>
<protein>
    <submittedName>
        <fullName evidence="15">Uncharacterized protein</fullName>
    </submittedName>
</protein>
<dbReference type="InterPro" id="IPR036396">
    <property type="entry name" value="Cyt_P450_sf"/>
</dbReference>
<reference evidence="15" key="1">
    <citation type="submission" date="2015-05" db="UniProtKB">
        <authorList>
            <consortium name="EnsemblMetazoa"/>
        </authorList>
    </citation>
    <scope>IDENTIFICATION</scope>
</reference>
<accession>T1HL42</accession>
<evidence type="ECO:0000256" key="8">
    <source>
        <dbReference type="ARBA" id="ARBA00022848"/>
    </source>
</evidence>
<evidence type="ECO:0000256" key="5">
    <source>
        <dbReference type="ARBA" id="ARBA00022617"/>
    </source>
</evidence>
<dbReference type="PRINTS" id="PR00463">
    <property type="entry name" value="EP450I"/>
</dbReference>
<evidence type="ECO:0000256" key="10">
    <source>
        <dbReference type="ARBA" id="ARBA00023004"/>
    </source>
</evidence>